<evidence type="ECO:0000313" key="1">
    <source>
        <dbReference type="EMBL" id="RGC31269.1"/>
    </source>
</evidence>
<organism evidence="1 2">
    <name type="scientific">Hungatella hathewayi</name>
    <dbReference type="NCBI Taxonomy" id="154046"/>
    <lineage>
        <taxon>Bacteria</taxon>
        <taxon>Bacillati</taxon>
        <taxon>Bacillota</taxon>
        <taxon>Clostridia</taxon>
        <taxon>Lachnospirales</taxon>
        <taxon>Lachnospiraceae</taxon>
        <taxon>Hungatella</taxon>
    </lineage>
</organism>
<dbReference type="AlphaFoldDB" id="A0A3E2WV35"/>
<dbReference type="RefSeq" id="WP_117440992.1">
    <property type="nucleotide sequence ID" value="NZ_QVIA01000013.1"/>
</dbReference>
<comment type="caution">
    <text evidence="1">The sequence shown here is derived from an EMBL/GenBank/DDBJ whole genome shotgun (WGS) entry which is preliminary data.</text>
</comment>
<protein>
    <submittedName>
        <fullName evidence="1">Uncharacterized protein</fullName>
    </submittedName>
</protein>
<dbReference type="EMBL" id="QVIA01000013">
    <property type="protein sequence ID" value="RGC31269.1"/>
    <property type="molecule type" value="Genomic_DNA"/>
</dbReference>
<gene>
    <name evidence="1" type="ORF">DWX41_12915</name>
</gene>
<accession>A0A3E2WV35</accession>
<evidence type="ECO:0000313" key="2">
    <source>
        <dbReference type="Proteomes" id="UP000261111"/>
    </source>
</evidence>
<dbReference type="Proteomes" id="UP000261111">
    <property type="component" value="Unassembled WGS sequence"/>
</dbReference>
<name>A0A3E2WV35_9FIRM</name>
<proteinExistence type="predicted"/>
<dbReference type="GeneID" id="93332328"/>
<reference evidence="1 2" key="1">
    <citation type="submission" date="2018-08" db="EMBL/GenBank/DDBJ databases">
        <title>A genome reference for cultivated species of the human gut microbiota.</title>
        <authorList>
            <person name="Zou Y."/>
            <person name="Xue W."/>
            <person name="Luo G."/>
        </authorList>
    </citation>
    <scope>NUCLEOTIDE SEQUENCE [LARGE SCALE GENOMIC DNA]</scope>
    <source>
        <strain evidence="1 2">AF19-21</strain>
    </source>
</reference>
<sequence length="77" mass="8616">MLMQFVGISEMSFDTKEGNHIEGTNLYLLTQNPNVEGLEALKLFVPRSIALPKGMELNKKVDVEFNHKGKLVKISLA</sequence>